<evidence type="ECO:0000313" key="13">
    <source>
        <dbReference type="Proteomes" id="UP000243657"/>
    </source>
</evidence>
<protein>
    <recommendedName>
        <fullName evidence="5">ribonuclease H</fullName>
        <ecNumber evidence="5">3.1.26.4</ecNumber>
    </recommendedName>
</protein>
<accession>A0A261F738</accession>
<keyword evidence="8" id="KW-0255">Endonuclease</keyword>
<dbReference type="InterPro" id="IPR012337">
    <property type="entry name" value="RNaseH-like_sf"/>
</dbReference>
<comment type="catalytic activity">
    <reaction evidence="1">
        <text>Endonucleolytic cleavage to 5'-phosphomonoester.</text>
        <dbReference type="EC" id="3.1.26.4"/>
    </reaction>
</comment>
<evidence type="ECO:0000256" key="7">
    <source>
        <dbReference type="ARBA" id="ARBA00022723"/>
    </source>
</evidence>
<dbReference type="Gene3D" id="3.30.420.10">
    <property type="entry name" value="Ribonuclease H-like superfamily/Ribonuclease H"/>
    <property type="match status" value="1"/>
</dbReference>
<evidence type="ECO:0000256" key="1">
    <source>
        <dbReference type="ARBA" id="ARBA00000077"/>
    </source>
</evidence>
<evidence type="ECO:0000256" key="10">
    <source>
        <dbReference type="ARBA" id="ARBA00022842"/>
    </source>
</evidence>
<name>A0A261F738_9BIFI</name>
<dbReference type="InterPro" id="IPR036397">
    <property type="entry name" value="RNaseH_sf"/>
</dbReference>
<dbReference type="Pfam" id="PF00075">
    <property type="entry name" value="RNase_H"/>
    <property type="match status" value="1"/>
</dbReference>
<gene>
    <name evidence="12" type="ORF">ALMA_0272</name>
</gene>
<dbReference type="SUPFAM" id="SSF53098">
    <property type="entry name" value="Ribonuclease H-like"/>
    <property type="match status" value="1"/>
</dbReference>
<organism evidence="12 13">
    <name type="scientific">Alloscardovia macacae</name>
    <dbReference type="NCBI Taxonomy" id="1160091"/>
    <lineage>
        <taxon>Bacteria</taxon>
        <taxon>Bacillati</taxon>
        <taxon>Actinomycetota</taxon>
        <taxon>Actinomycetes</taxon>
        <taxon>Bifidobacteriales</taxon>
        <taxon>Bifidobacteriaceae</taxon>
        <taxon>Alloscardovia</taxon>
    </lineage>
</organism>
<dbReference type="PANTHER" id="PTHR10642">
    <property type="entry name" value="RIBONUCLEASE H1"/>
    <property type="match status" value="1"/>
</dbReference>
<evidence type="ECO:0000256" key="6">
    <source>
        <dbReference type="ARBA" id="ARBA00022722"/>
    </source>
</evidence>
<evidence type="ECO:0000313" key="12">
    <source>
        <dbReference type="EMBL" id="OZG54947.1"/>
    </source>
</evidence>
<dbReference type="InterPro" id="IPR050092">
    <property type="entry name" value="RNase_H"/>
</dbReference>
<keyword evidence="6" id="KW-0540">Nuclease</keyword>
<dbReference type="InterPro" id="IPR022892">
    <property type="entry name" value="RNaseHI"/>
</dbReference>
<keyword evidence="13" id="KW-1185">Reference proteome</keyword>
<evidence type="ECO:0000256" key="4">
    <source>
        <dbReference type="ARBA" id="ARBA00011245"/>
    </source>
</evidence>
<evidence type="ECO:0000256" key="9">
    <source>
        <dbReference type="ARBA" id="ARBA00022801"/>
    </source>
</evidence>
<dbReference type="InterPro" id="IPR002156">
    <property type="entry name" value="RNaseH_domain"/>
</dbReference>
<dbReference type="EC" id="3.1.26.4" evidence="5"/>
<dbReference type="GO" id="GO:0004523">
    <property type="term" value="F:RNA-DNA hybrid ribonuclease activity"/>
    <property type="evidence" value="ECO:0007669"/>
    <property type="project" value="UniProtKB-EC"/>
</dbReference>
<evidence type="ECO:0000256" key="8">
    <source>
        <dbReference type="ARBA" id="ARBA00022759"/>
    </source>
</evidence>
<keyword evidence="7" id="KW-0479">Metal-binding</keyword>
<evidence type="ECO:0000259" key="11">
    <source>
        <dbReference type="PROSITE" id="PS50879"/>
    </source>
</evidence>
<evidence type="ECO:0000256" key="3">
    <source>
        <dbReference type="ARBA" id="ARBA00005300"/>
    </source>
</evidence>
<proteinExistence type="inferred from homology"/>
<keyword evidence="10" id="KW-0460">Magnesium</keyword>
<dbReference type="EMBL" id="MWWT01000001">
    <property type="protein sequence ID" value="OZG54947.1"/>
    <property type="molecule type" value="Genomic_DNA"/>
</dbReference>
<dbReference type="PANTHER" id="PTHR10642:SF26">
    <property type="entry name" value="RIBONUCLEASE H1"/>
    <property type="match status" value="1"/>
</dbReference>
<feature type="domain" description="RNase H type-1" evidence="11">
    <location>
        <begin position="3"/>
        <end position="157"/>
    </location>
</feature>
<dbReference type="CDD" id="cd09278">
    <property type="entry name" value="RNase_HI_prokaryote_like"/>
    <property type="match status" value="1"/>
</dbReference>
<dbReference type="GO" id="GO:0046872">
    <property type="term" value="F:metal ion binding"/>
    <property type="evidence" value="ECO:0007669"/>
    <property type="project" value="UniProtKB-KW"/>
</dbReference>
<dbReference type="PROSITE" id="PS50879">
    <property type="entry name" value="RNASE_H_1"/>
    <property type="match status" value="1"/>
</dbReference>
<dbReference type="Proteomes" id="UP000243657">
    <property type="component" value="Unassembled WGS sequence"/>
</dbReference>
<dbReference type="GO" id="GO:0003676">
    <property type="term" value="F:nucleic acid binding"/>
    <property type="evidence" value="ECO:0007669"/>
    <property type="project" value="InterPro"/>
</dbReference>
<sequence length="297" mass="32978">MTINFTVTVSTDGSALNNPNGPMGWGWVEHTRENPGGVSTAISGRSEDCGGASNGTNQIGELTAVLQCLREHPGDYPLVIETDSQYAINCSTTWIKGWKRNGWKNSKKEPVKNAELIKAIDAELTARTGSVDFVWVKGHAGNFYNEKVDDLARGFAERAGRGEIDGKMPEEGWSVLINGPYARGLKVPENRETRITQPLPEPEPKLGLWEEQLLAEVEEPEPHESTLVDQPLFHEDNGIITEELITRLNQATERFDAAAQRLQLASEHMDQAVAKLDEAIRRFDDGSWKSNHQDTLF</sequence>
<comment type="caution">
    <text evidence="12">The sequence shown here is derived from an EMBL/GenBank/DDBJ whole genome shotgun (WGS) entry which is preliminary data.</text>
</comment>
<evidence type="ECO:0000256" key="5">
    <source>
        <dbReference type="ARBA" id="ARBA00012180"/>
    </source>
</evidence>
<dbReference type="GO" id="GO:0043137">
    <property type="term" value="P:DNA replication, removal of RNA primer"/>
    <property type="evidence" value="ECO:0007669"/>
    <property type="project" value="TreeGrafter"/>
</dbReference>
<comment type="subunit">
    <text evidence="4">Monomer.</text>
</comment>
<evidence type="ECO:0000256" key="2">
    <source>
        <dbReference type="ARBA" id="ARBA00001946"/>
    </source>
</evidence>
<reference evidence="12 13" key="1">
    <citation type="journal article" date="2017" name="BMC Genomics">
        <title>Comparative genomic and phylogenomic analyses of the Bifidobacteriaceae family.</title>
        <authorList>
            <person name="Lugli G.A."/>
            <person name="Milani C."/>
            <person name="Turroni F."/>
            <person name="Duranti S."/>
            <person name="Mancabelli L."/>
            <person name="Mangifesta M."/>
            <person name="Ferrario C."/>
            <person name="Modesto M."/>
            <person name="Mattarelli P."/>
            <person name="Jiri K."/>
            <person name="van Sinderen D."/>
            <person name="Ventura M."/>
        </authorList>
    </citation>
    <scope>NUCLEOTIDE SEQUENCE [LARGE SCALE GENOMIC DNA]</scope>
    <source>
        <strain evidence="12 13">DSM 24762</strain>
    </source>
</reference>
<comment type="cofactor">
    <cofactor evidence="2">
        <name>Mg(2+)</name>
        <dbReference type="ChEBI" id="CHEBI:18420"/>
    </cofactor>
</comment>
<keyword evidence="9" id="KW-0378">Hydrolase</keyword>
<comment type="similarity">
    <text evidence="3">Belongs to the RNase H family.</text>
</comment>
<dbReference type="RefSeq" id="WP_094726054.1">
    <property type="nucleotide sequence ID" value="NZ_JBHLWS010000010.1"/>
</dbReference>
<dbReference type="AlphaFoldDB" id="A0A261F738"/>